<comment type="caution">
    <text evidence="4">The sequence shown here is derived from an EMBL/GenBank/DDBJ whole genome shotgun (WGS) entry which is preliminary data.</text>
</comment>
<sequence>MANSELSSMIIILFICTISLSIGSIPCKEDLLTNQAALFVFGDSLFAAENNNYFDTVSSFWWNYWPYGKTRFKFPPGCQEVWSLAPFKKPWDIQNFQMGITQMNQMICLPPTGISEGPIFSWVAWPLWLAQEHNTDASWKPELQIADLGWISINFGTQLNNFKNAEKTLRSTLVDAEARRVLSKAVYPFHIGANDYQYPFFANTSTFSTITKERLIDFVVGNTTIVIEQGNSDSLSLGPYGCTPSSSIIDRTKIGSCFEPITELINLHNQEFPKVLRRLERELSGFKYALHDFYNSLSQRINNPSRYGFKEGKMGCCGSGPLRGINTCGFRNGPSQGYELCENVEDYIFFVPSHLTEKAHRQIAELIWSEPPNVTAPYNLKTLFGL</sequence>
<keyword evidence="2 3" id="KW-0732">Signal</keyword>
<name>A0A565B7E2_9BRAS</name>
<dbReference type="Gene3D" id="3.40.50.1110">
    <property type="entry name" value="SGNH hydrolase"/>
    <property type="match status" value="1"/>
</dbReference>
<proteinExistence type="inferred from homology"/>
<dbReference type="EMBL" id="CABITT030000003">
    <property type="protein sequence ID" value="VVA97596.1"/>
    <property type="molecule type" value="Genomic_DNA"/>
</dbReference>
<dbReference type="PANTHER" id="PTHR45966:SF6">
    <property type="entry name" value="GDSL ESTERASE_LIPASE 4"/>
    <property type="match status" value="1"/>
</dbReference>
<feature type="signal peptide" evidence="3">
    <location>
        <begin position="1"/>
        <end position="23"/>
    </location>
</feature>
<evidence type="ECO:0000313" key="4">
    <source>
        <dbReference type="EMBL" id="VVA97596.1"/>
    </source>
</evidence>
<dbReference type="AlphaFoldDB" id="A0A565B7E2"/>
<comment type="similarity">
    <text evidence="1">Belongs to the 'GDSL' lipolytic enzyme family.</text>
</comment>
<accession>A0A565B7E2</accession>
<dbReference type="InterPro" id="IPR036514">
    <property type="entry name" value="SGNH_hydro_sf"/>
</dbReference>
<evidence type="ECO:0000256" key="2">
    <source>
        <dbReference type="ARBA" id="ARBA00022729"/>
    </source>
</evidence>
<evidence type="ECO:0000256" key="1">
    <source>
        <dbReference type="ARBA" id="ARBA00008668"/>
    </source>
</evidence>
<dbReference type="InterPro" id="IPR044552">
    <property type="entry name" value="GLIP1-5/GLL25"/>
</dbReference>
<dbReference type="PANTHER" id="PTHR45966">
    <property type="entry name" value="GDSL-LIKE LIPASE/ACYLHYDROLASE"/>
    <property type="match status" value="1"/>
</dbReference>
<organism evidence="4 5">
    <name type="scientific">Arabis nemorensis</name>
    <dbReference type="NCBI Taxonomy" id="586526"/>
    <lineage>
        <taxon>Eukaryota</taxon>
        <taxon>Viridiplantae</taxon>
        <taxon>Streptophyta</taxon>
        <taxon>Embryophyta</taxon>
        <taxon>Tracheophyta</taxon>
        <taxon>Spermatophyta</taxon>
        <taxon>Magnoliopsida</taxon>
        <taxon>eudicotyledons</taxon>
        <taxon>Gunneridae</taxon>
        <taxon>Pentapetalae</taxon>
        <taxon>rosids</taxon>
        <taxon>malvids</taxon>
        <taxon>Brassicales</taxon>
        <taxon>Brassicaceae</taxon>
        <taxon>Arabideae</taxon>
        <taxon>Arabis</taxon>
    </lineage>
</organism>
<evidence type="ECO:0000313" key="5">
    <source>
        <dbReference type="Proteomes" id="UP000489600"/>
    </source>
</evidence>
<reference evidence="4" key="1">
    <citation type="submission" date="2019-07" db="EMBL/GenBank/DDBJ databases">
        <authorList>
            <person name="Dittberner H."/>
        </authorList>
    </citation>
    <scope>NUCLEOTIDE SEQUENCE [LARGE SCALE GENOMIC DNA]</scope>
</reference>
<gene>
    <name evidence="4" type="ORF">ANE_LOCUS8041</name>
</gene>
<evidence type="ECO:0000256" key="3">
    <source>
        <dbReference type="SAM" id="SignalP"/>
    </source>
</evidence>
<protein>
    <recommendedName>
        <fullName evidence="6">SGNH hydrolase-type esterase domain-containing protein</fullName>
    </recommendedName>
</protein>
<feature type="chain" id="PRO_5022120647" description="SGNH hydrolase-type esterase domain-containing protein" evidence="3">
    <location>
        <begin position="24"/>
        <end position="386"/>
    </location>
</feature>
<evidence type="ECO:0008006" key="6">
    <source>
        <dbReference type="Google" id="ProtNLM"/>
    </source>
</evidence>
<keyword evidence="5" id="KW-1185">Reference proteome</keyword>
<dbReference type="GO" id="GO:0016298">
    <property type="term" value="F:lipase activity"/>
    <property type="evidence" value="ECO:0007669"/>
    <property type="project" value="TreeGrafter"/>
</dbReference>
<dbReference type="Proteomes" id="UP000489600">
    <property type="component" value="Unassembled WGS sequence"/>
</dbReference>
<dbReference type="Pfam" id="PF00657">
    <property type="entry name" value="Lipase_GDSL"/>
    <property type="match status" value="1"/>
</dbReference>
<dbReference type="InterPro" id="IPR001087">
    <property type="entry name" value="GDSL"/>
</dbReference>
<dbReference type="OrthoDB" id="1600564at2759"/>